<feature type="compositionally biased region" description="Basic and acidic residues" evidence="1">
    <location>
        <begin position="13"/>
        <end position="32"/>
    </location>
</feature>
<name>A0A7W9HQH8_9PSEU</name>
<feature type="region of interest" description="Disordered" evidence="1">
    <location>
        <begin position="1"/>
        <end position="60"/>
    </location>
</feature>
<keyword evidence="4" id="KW-1185">Reference proteome</keyword>
<feature type="region of interest" description="Disordered" evidence="1">
    <location>
        <begin position="130"/>
        <end position="198"/>
    </location>
</feature>
<protein>
    <submittedName>
        <fullName evidence="3">Uncharacterized protein</fullName>
    </submittedName>
</protein>
<feature type="compositionally biased region" description="Pro residues" evidence="1">
    <location>
        <begin position="41"/>
        <end position="57"/>
    </location>
</feature>
<evidence type="ECO:0000256" key="1">
    <source>
        <dbReference type="SAM" id="MobiDB-lite"/>
    </source>
</evidence>
<dbReference type="RefSeq" id="WP_184925280.1">
    <property type="nucleotide sequence ID" value="NZ_JACHMO010000001.1"/>
</dbReference>
<feature type="transmembrane region" description="Helical" evidence="2">
    <location>
        <begin position="87"/>
        <end position="111"/>
    </location>
</feature>
<evidence type="ECO:0000256" key="2">
    <source>
        <dbReference type="SAM" id="Phobius"/>
    </source>
</evidence>
<dbReference type="Proteomes" id="UP000552097">
    <property type="component" value="Unassembled WGS sequence"/>
</dbReference>
<keyword evidence="2" id="KW-0812">Transmembrane</keyword>
<evidence type="ECO:0000313" key="3">
    <source>
        <dbReference type="EMBL" id="MBB5806109.1"/>
    </source>
</evidence>
<dbReference type="EMBL" id="JACHMO010000001">
    <property type="protein sequence ID" value="MBB5806109.1"/>
    <property type="molecule type" value="Genomic_DNA"/>
</dbReference>
<reference evidence="3 4" key="1">
    <citation type="submission" date="2020-08" db="EMBL/GenBank/DDBJ databases">
        <title>Sequencing the genomes of 1000 actinobacteria strains.</title>
        <authorList>
            <person name="Klenk H.-P."/>
        </authorList>
    </citation>
    <scope>NUCLEOTIDE SEQUENCE [LARGE SCALE GENOMIC DNA]</scope>
    <source>
        <strain evidence="3 4">DSM 45486</strain>
    </source>
</reference>
<comment type="caution">
    <text evidence="3">The sequence shown here is derived from an EMBL/GenBank/DDBJ whole genome shotgun (WGS) entry which is preliminary data.</text>
</comment>
<accession>A0A7W9HQH8</accession>
<proteinExistence type="predicted"/>
<keyword evidence="2" id="KW-1133">Transmembrane helix</keyword>
<evidence type="ECO:0000313" key="4">
    <source>
        <dbReference type="Proteomes" id="UP000552097"/>
    </source>
</evidence>
<feature type="compositionally biased region" description="Low complexity" evidence="1">
    <location>
        <begin position="189"/>
        <end position="198"/>
    </location>
</feature>
<organism evidence="3 4">
    <name type="scientific">Saccharothrix ecbatanensis</name>
    <dbReference type="NCBI Taxonomy" id="1105145"/>
    <lineage>
        <taxon>Bacteria</taxon>
        <taxon>Bacillati</taxon>
        <taxon>Actinomycetota</taxon>
        <taxon>Actinomycetes</taxon>
        <taxon>Pseudonocardiales</taxon>
        <taxon>Pseudonocardiaceae</taxon>
        <taxon>Saccharothrix</taxon>
    </lineage>
</organism>
<gene>
    <name evidence="3" type="ORF">F4560_005877</name>
</gene>
<dbReference type="AlphaFoldDB" id="A0A7W9HQH8"/>
<sequence length="311" mass="32355">MDIGEPGRSGRHRHEDEAALWRRLGGELEHPPPRVVVRPLPASPPDPSPPDPTPPDPFFDTDAVGLGKFNIGMVPASVTPPRTWKRAAWFAVLSSAGVLVGLAIAAVKLVGSHGPVERIGMPGYPTDVPLLTGFATTPPPPVTPEPGREPGPRAASEGLRAPTEDHRTAAGGSSSTDHATNPPGPSTSPPSSTSPHVTMVPVDAQPVVDAVAIAASTELFYEEVAHDSDAALTLVTDAFRPKGGAVLEARFGGVSLIEVTEISVDPVKGITVSTLQLTHDDGKTSTEKRELVFTTTDGVPLIDDERPVGGA</sequence>
<keyword evidence="2" id="KW-0472">Membrane</keyword>